<comment type="caution">
    <text evidence="4">The sequence shown here is derived from an EMBL/GenBank/DDBJ whole genome shotgun (WGS) entry which is preliminary data.</text>
</comment>
<dbReference type="Pfam" id="PF00583">
    <property type="entry name" value="Acetyltransf_1"/>
    <property type="match status" value="1"/>
</dbReference>
<dbReference type="PANTHER" id="PTHR42919:SF8">
    <property type="entry name" value="N-ALPHA-ACETYLTRANSFERASE 50"/>
    <property type="match status" value="1"/>
</dbReference>
<accession>V4RHE4</accession>
<dbReference type="GO" id="GO:0016747">
    <property type="term" value="F:acyltransferase activity, transferring groups other than amino-acyl groups"/>
    <property type="evidence" value="ECO:0007669"/>
    <property type="project" value="InterPro"/>
</dbReference>
<organism evidence="4 5">
    <name type="scientific">Lutibaculum baratangense AMV1</name>
    <dbReference type="NCBI Taxonomy" id="631454"/>
    <lineage>
        <taxon>Bacteria</taxon>
        <taxon>Pseudomonadati</taxon>
        <taxon>Pseudomonadota</taxon>
        <taxon>Alphaproteobacteria</taxon>
        <taxon>Hyphomicrobiales</taxon>
        <taxon>Tepidamorphaceae</taxon>
        <taxon>Lutibaculum</taxon>
    </lineage>
</organism>
<keyword evidence="5" id="KW-1185">Reference proteome</keyword>
<protein>
    <recommendedName>
        <fullName evidence="3">N-acetyltransferase domain-containing protein</fullName>
    </recommendedName>
</protein>
<dbReference type="CDD" id="cd04301">
    <property type="entry name" value="NAT_SF"/>
    <property type="match status" value="1"/>
</dbReference>
<dbReference type="AlphaFoldDB" id="V4RHE4"/>
<dbReference type="InterPro" id="IPR000182">
    <property type="entry name" value="GNAT_dom"/>
</dbReference>
<dbReference type="Proteomes" id="UP000017819">
    <property type="component" value="Unassembled WGS sequence"/>
</dbReference>
<reference evidence="4 5" key="1">
    <citation type="journal article" date="2014" name="Genome Announc.">
        <title>Draft Genome Sequence of Lutibaculum baratangense Strain AMV1T, Isolated from a Mud Volcano in Andamans, India.</title>
        <authorList>
            <person name="Singh A."/>
            <person name="Sreenivas A."/>
            <person name="Sathyanarayana Reddy G."/>
            <person name="Pinnaka A.K."/>
            <person name="Shivaji S."/>
        </authorList>
    </citation>
    <scope>NUCLEOTIDE SEQUENCE [LARGE SCALE GENOMIC DNA]</scope>
    <source>
        <strain evidence="4 5">AMV1</strain>
    </source>
</reference>
<dbReference type="PANTHER" id="PTHR42919">
    <property type="entry name" value="N-ALPHA-ACETYLTRANSFERASE"/>
    <property type="match status" value="1"/>
</dbReference>
<keyword evidence="2" id="KW-0012">Acyltransferase</keyword>
<dbReference type="InterPro" id="IPR016181">
    <property type="entry name" value="Acyl_CoA_acyltransferase"/>
</dbReference>
<name>V4RHE4_9HYPH</name>
<dbReference type="PATRIC" id="fig|631454.5.peg.2066"/>
<proteinExistence type="predicted"/>
<dbReference type="eggNOG" id="COG0456">
    <property type="taxonomic scope" value="Bacteria"/>
</dbReference>
<dbReference type="OrthoDB" id="9796129at2"/>
<dbReference type="NCBIfam" id="NF033083">
    <property type="entry name" value="AAC_3_I"/>
    <property type="match status" value="1"/>
</dbReference>
<dbReference type="RefSeq" id="WP_023432227.1">
    <property type="nucleotide sequence ID" value="NZ_AWXZ01000029.1"/>
</dbReference>
<keyword evidence="1" id="KW-0808">Transferase</keyword>
<evidence type="ECO:0000256" key="2">
    <source>
        <dbReference type="ARBA" id="ARBA00023315"/>
    </source>
</evidence>
<dbReference type="SUPFAM" id="SSF55729">
    <property type="entry name" value="Acyl-CoA N-acyltransferases (Nat)"/>
    <property type="match status" value="1"/>
</dbReference>
<dbReference type="InterPro" id="IPR051556">
    <property type="entry name" value="N-term/lysine_N-AcTrnsfr"/>
</dbReference>
<dbReference type="Gene3D" id="3.40.630.30">
    <property type="match status" value="1"/>
</dbReference>
<dbReference type="STRING" id="631454.N177_2097"/>
<sequence>MRDDISIRRLALEDVPHLRELNALFATVFDDRATYSGRPPDDPYLRRLLAMDHVVVLVAVTEGRLVGGLVAYALDKFEQARREYYVYDLAVDAGFRRRGCATALLNELRRIAADAGGWVVFVQADHGDEPAIALYESLGTREEVLHFDLPVSARDGKADEAG</sequence>
<evidence type="ECO:0000259" key="3">
    <source>
        <dbReference type="PROSITE" id="PS51186"/>
    </source>
</evidence>
<evidence type="ECO:0000256" key="1">
    <source>
        <dbReference type="ARBA" id="ARBA00022679"/>
    </source>
</evidence>
<dbReference type="PROSITE" id="PS51186">
    <property type="entry name" value="GNAT"/>
    <property type="match status" value="1"/>
</dbReference>
<evidence type="ECO:0000313" key="4">
    <source>
        <dbReference type="EMBL" id="ESR24774.1"/>
    </source>
</evidence>
<gene>
    <name evidence="4" type="ORF">N177_2097</name>
</gene>
<dbReference type="EMBL" id="AWXZ01000029">
    <property type="protein sequence ID" value="ESR24774.1"/>
    <property type="molecule type" value="Genomic_DNA"/>
</dbReference>
<evidence type="ECO:0000313" key="5">
    <source>
        <dbReference type="Proteomes" id="UP000017819"/>
    </source>
</evidence>
<feature type="domain" description="N-acetyltransferase" evidence="3">
    <location>
        <begin position="5"/>
        <end position="160"/>
    </location>
</feature>